<dbReference type="InterPro" id="IPR051203">
    <property type="entry name" value="Polysaccharide_Synthase-Rel"/>
</dbReference>
<keyword evidence="2" id="KW-1133">Transmembrane helix</keyword>
<dbReference type="SUPFAM" id="SSF51735">
    <property type="entry name" value="NAD(P)-binding Rossmann-fold domains"/>
    <property type="match status" value="1"/>
</dbReference>
<feature type="transmembrane region" description="Helical" evidence="2">
    <location>
        <begin position="55"/>
        <end position="75"/>
    </location>
</feature>
<organism evidence="4 5">
    <name type="scientific">Rasiella rasia</name>
    <dbReference type="NCBI Taxonomy" id="2744027"/>
    <lineage>
        <taxon>Bacteria</taxon>
        <taxon>Pseudomonadati</taxon>
        <taxon>Bacteroidota</taxon>
        <taxon>Flavobacteriia</taxon>
        <taxon>Flavobacteriales</taxon>
        <taxon>Flavobacteriaceae</taxon>
        <taxon>Rasiella</taxon>
    </lineage>
</organism>
<feature type="transmembrane region" description="Helical" evidence="2">
    <location>
        <begin position="119"/>
        <end position="139"/>
    </location>
</feature>
<reference evidence="4 5" key="1">
    <citation type="submission" date="2020-02" db="EMBL/GenBank/DDBJ databases">
        <title>Complete genome sequence of Flavobacteriaceae bacterium.</title>
        <authorList>
            <person name="Kim S.-J."/>
            <person name="Kim Y.-S."/>
            <person name="Kim K.-H."/>
        </authorList>
    </citation>
    <scope>NUCLEOTIDE SEQUENCE [LARGE SCALE GENOMIC DNA]</scope>
    <source>
        <strain evidence="4 5">RR4-40</strain>
    </source>
</reference>
<keyword evidence="2" id="KW-0812">Transmembrane</keyword>
<accession>A0A6G6GQI5</accession>
<protein>
    <submittedName>
        <fullName evidence="4">Polysaccharide biosynthesis protein</fullName>
    </submittedName>
</protein>
<dbReference type="InterPro" id="IPR036291">
    <property type="entry name" value="NAD(P)-bd_dom_sf"/>
</dbReference>
<dbReference type="Pfam" id="PF02719">
    <property type="entry name" value="Polysacc_synt_2"/>
    <property type="match status" value="1"/>
</dbReference>
<evidence type="ECO:0000313" key="5">
    <source>
        <dbReference type="Proteomes" id="UP000505306"/>
    </source>
</evidence>
<feature type="transmembrane region" description="Helical" evidence="2">
    <location>
        <begin position="87"/>
        <end position="107"/>
    </location>
</feature>
<dbReference type="Proteomes" id="UP000505306">
    <property type="component" value="Chromosome"/>
</dbReference>
<gene>
    <name evidence="4" type="ORF">G5B37_01430</name>
</gene>
<dbReference type="Gene3D" id="3.40.50.720">
    <property type="entry name" value="NAD(P)-binding Rossmann-like Domain"/>
    <property type="match status" value="2"/>
</dbReference>
<dbReference type="CDD" id="cd05237">
    <property type="entry name" value="UDP_invert_4-6DH_SDR_e"/>
    <property type="match status" value="1"/>
</dbReference>
<evidence type="ECO:0000259" key="3">
    <source>
        <dbReference type="Pfam" id="PF02719"/>
    </source>
</evidence>
<dbReference type="InterPro" id="IPR003869">
    <property type="entry name" value="Polysac_CapD-like"/>
</dbReference>
<sequence length="646" mass="72456">MLSKLFVGDNKLRLLDQRYLPRWIVVLIDVLLCGLALAVSYFILSDTRIAFHDVLSVPEQMLVILAVNLTFFFVFKSYSGIIRHSTFIDIVKLAFTSISTAVIVLLGNEIFAALEDQKIFLTTFMLLYMFTSFTFMLFFRISVKESYTFLRNAAHSESKKKIAIIGIDDPTVSLAKAIVTESELPYTLVGFLTQNTSTKRVQILGKPVISSSNLSESLNKLEAEAVLLMSDSFSGREKNEIVESCLNAGVEILNVPNLQNWKKKEDISNQIKPLEIEDLLERSPIRLDDTVLANDLKGKTVLVTGGAGSIGSEIVQQLATFKPALVVILDQAESALHELELSLRLNYPDFNFITELADISNMYRLELMFKKYNFNIIYHAAAYKHVPLIERNPHEAIYVNLLGTINLCFQSVSNKIDRFVMVSTDKAVNPTNVMGASKRAAEMYVQALQQEPETTTKFITTRFGNVLGSNGSVIPHFKKQIAQGGPVTVTHKDIIRYFMTIPEACQLVMQAGTMGKGGEIYVFDMGEPVKIIDLAKRMIRLSGLEPYEDIDIKITGLRPGEKLYEELLNDTNVVLPTHHPKIMISSVPSVAFSEIKAKSEEIIRTATKRDDESVVALLKEIVPEFRSQNSTFERLDKPKNKALTKI</sequence>
<dbReference type="KEGG" id="mgel:G5B37_01430"/>
<evidence type="ECO:0000256" key="1">
    <source>
        <dbReference type="ARBA" id="ARBA00007430"/>
    </source>
</evidence>
<proteinExistence type="inferred from homology"/>
<feature type="transmembrane region" description="Helical" evidence="2">
    <location>
        <begin position="20"/>
        <end position="43"/>
    </location>
</feature>
<dbReference type="PANTHER" id="PTHR43318">
    <property type="entry name" value="UDP-N-ACETYLGLUCOSAMINE 4,6-DEHYDRATASE"/>
    <property type="match status" value="1"/>
</dbReference>
<name>A0A6G6GQI5_9FLAO</name>
<keyword evidence="2" id="KW-0472">Membrane</keyword>
<evidence type="ECO:0000313" key="4">
    <source>
        <dbReference type="EMBL" id="QIE60846.1"/>
    </source>
</evidence>
<dbReference type="PANTHER" id="PTHR43318:SF1">
    <property type="entry name" value="POLYSACCHARIDE BIOSYNTHESIS PROTEIN EPSC-RELATED"/>
    <property type="match status" value="1"/>
</dbReference>
<keyword evidence="5" id="KW-1185">Reference proteome</keyword>
<feature type="domain" description="Polysaccharide biosynthesis protein CapD-like" evidence="3">
    <location>
        <begin position="301"/>
        <end position="585"/>
    </location>
</feature>
<evidence type="ECO:0000256" key="2">
    <source>
        <dbReference type="SAM" id="Phobius"/>
    </source>
</evidence>
<comment type="similarity">
    <text evidence="1">Belongs to the polysaccharide synthase family.</text>
</comment>
<dbReference type="InterPro" id="IPR029063">
    <property type="entry name" value="SAM-dependent_MTases_sf"/>
</dbReference>
<dbReference type="EMBL" id="CP049057">
    <property type="protein sequence ID" value="QIE60846.1"/>
    <property type="molecule type" value="Genomic_DNA"/>
</dbReference>
<dbReference type="AlphaFoldDB" id="A0A6G6GQI5"/>
<dbReference type="SUPFAM" id="SSF53335">
    <property type="entry name" value="S-adenosyl-L-methionine-dependent methyltransferases"/>
    <property type="match status" value="1"/>
</dbReference>